<dbReference type="GO" id="GO:0008982">
    <property type="term" value="F:protein-N(PI)-phosphohistidine-sugar phosphotransferase activity"/>
    <property type="evidence" value="ECO:0007669"/>
    <property type="project" value="InterPro"/>
</dbReference>
<keyword evidence="4" id="KW-0762">Sugar transport</keyword>
<feature type="transmembrane region" description="Helical" evidence="8">
    <location>
        <begin position="49"/>
        <end position="67"/>
    </location>
</feature>
<proteinExistence type="predicted"/>
<keyword evidence="7 8" id="KW-0472">Membrane</keyword>
<keyword evidence="6 8" id="KW-1133">Transmembrane helix</keyword>
<dbReference type="GO" id="GO:0009401">
    <property type="term" value="P:phosphoenolpyruvate-dependent sugar phosphotransferase system"/>
    <property type="evidence" value="ECO:0007669"/>
    <property type="project" value="InterPro"/>
</dbReference>
<gene>
    <name evidence="10" type="ORF">SAMEA4412661_01430</name>
</gene>
<evidence type="ECO:0000313" key="11">
    <source>
        <dbReference type="Proteomes" id="UP000243706"/>
    </source>
</evidence>
<evidence type="ECO:0000256" key="4">
    <source>
        <dbReference type="ARBA" id="ARBA00022597"/>
    </source>
</evidence>
<keyword evidence="5 8" id="KW-0812">Transmembrane</keyword>
<dbReference type="Proteomes" id="UP000243706">
    <property type="component" value="Chromosome 1"/>
</dbReference>
<feature type="transmembrane region" description="Helical" evidence="8">
    <location>
        <begin position="346"/>
        <end position="367"/>
    </location>
</feature>
<name>A0A240C7R1_9STAP</name>
<keyword evidence="3" id="KW-1003">Cell membrane</keyword>
<feature type="transmembrane region" description="Helical" evidence="8">
    <location>
        <begin position="147"/>
        <end position="166"/>
    </location>
</feature>
<evidence type="ECO:0000256" key="6">
    <source>
        <dbReference type="ARBA" id="ARBA00022989"/>
    </source>
</evidence>
<feature type="domain" description="Phosphotransferase system EIIC" evidence="9">
    <location>
        <begin position="52"/>
        <end position="383"/>
    </location>
</feature>
<dbReference type="InterPro" id="IPR003352">
    <property type="entry name" value="PTS_EIIC"/>
</dbReference>
<evidence type="ECO:0000313" key="10">
    <source>
        <dbReference type="EMBL" id="SNW03108.1"/>
    </source>
</evidence>
<evidence type="ECO:0000256" key="5">
    <source>
        <dbReference type="ARBA" id="ARBA00022692"/>
    </source>
</evidence>
<evidence type="ECO:0000256" key="3">
    <source>
        <dbReference type="ARBA" id="ARBA00022475"/>
    </source>
</evidence>
<evidence type="ECO:0000256" key="7">
    <source>
        <dbReference type="ARBA" id="ARBA00023136"/>
    </source>
</evidence>
<accession>A0A240C7R1</accession>
<feature type="transmembrane region" description="Helical" evidence="8">
    <location>
        <begin position="215"/>
        <end position="238"/>
    </location>
</feature>
<dbReference type="GO" id="GO:0005886">
    <property type="term" value="C:plasma membrane"/>
    <property type="evidence" value="ECO:0007669"/>
    <property type="project" value="UniProtKB-SubCell"/>
</dbReference>
<evidence type="ECO:0000256" key="2">
    <source>
        <dbReference type="ARBA" id="ARBA00022448"/>
    </source>
</evidence>
<feature type="transmembrane region" description="Helical" evidence="8">
    <location>
        <begin position="173"/>
        <end position="195"/>
    </location>
</feature>
<keyword evidence="2" id="KW-0813">Transport</keyword>
<dbReference type="AlphaFoldDB" id="A0A240C7R1"/>
<reference evidence="10 11" key="1">
    <citation type="submission" date="2017-06" db="EMBL/GenBank/DDBJ databases">
        <authorList>
            <consortium name="Pathogen Informatics"/>
        </authorList>
    </citation>
    <scope>NUCLEOTIDE SEQUENCE [LARGE SCALE GENOMIC DNA]</scope>
    <source>
        <strain evidence="10 11">NCTC13833</strain>
    </source>
</reference>
<feature type="transmembrane region" description="Helical" evidence="8">
    <location>
        <begin position="87"/>
        <end position="107"/>
    </location>
</feature>
<dbReference type="EMBL" id="LT906464">
    <property type="protein sequence ID" value="SNW03108.1"/>
    <property type="molecule type" value="Genomic_DNA"/>
</dbReference>
<protein>
    <submittedName>
        <fullName evidence="10">Membrane protein</fullName>
    </submittedName>
</protein>
<feature type="transmembrane region" description="Helical" evidence="8">
    <location>
        <begin position="297"/>
        <end position="315"/>
    </location>
</feature>
<dbReference type="Pfam" id="PF13303">
    <property type="entry name" value="PTS_EIIC_2"/>
    <property type="match status" value="1"/>
</dbReference>
<organism evidence="10 11">
    <name type="scientific">Staphylococcus muscae</name>
    <dbReference type="NCBI Taxonomy" id="1294"/>
    <lineage>
        <taxon>Bacteria</taxon>
        <taxon>Bacillati</taxon>
        <taxon>Bacillota</taxon>
        <taxon>Bacilli</taxon>
        <taxon>Bacillales</taxon>
        <taxon>Staphylococcaceae</taxon>
        <taxon>Staphylococcus</taxon>
    </lineage>
</organism>
<sequence length="390" mass="41940">MFILKVYPLECIQIIIMFIVDDVVLYYDKRIIIEEDLSVGKTQSSGKQFFNNILNAVGAGVVIALLPNALLGELLKFFKDGNEALEMIYQLVIVIQSFMAFIIGVVAAHMFKFSGPGSVFVGTSAMLGSGAIVFENGAIMLQGIGDIINIMIVVTLACAMFMLLTGKFGSLELIILPVLIPVVSGYIGLLILPYVRKVTGTLGSMIHSFTELNPLLMSILITVTFALLMVTPISLVAIATAITLTGLGSGAANMGIVAACVTFLFGSLPVNKAGVNIVLLIGAAKMMIPVYLKHPIIMIPLAINGVVGGLLAYFIDIKGTPMSAGFGYTGLVGPINAFNRMDGDPMMNALLLLFAYFIIPFTVAFFVHQICKRVLPGYSDDIYRFELPKQ</sequence>
<evidence type="ECO:0000256" key="8">
    <source>
        <dbReference type="SAM" id="Phobius"/>
    </source>
</evidence>
<evidence type="ECO:0000259" key="9">
    <source>
        <dbReference type="Pfam" id="PF13303"/>
    </source>
</evidence>
<evidence type="ECO:0000256" key="1">
    <source>
        <dbReference type="ARBA" id="ARBA00004651"/>
    </source>
</evidence>
<feature type="transmembrane region" description="Helical" evidence="8">
    <location>
        <begin position="119"/>
        <end position="141"/>
    </location>
</feature>
<comment type="subcellular location">
    <subcellularLocation>
        <location evidence="1">Cell membrane</location>
        <topology evidence="1">Multi-pass membrane protein</topology>
    </subcellularLocation>
</comment>
<feature type="transmembrane region" description="Helical" evidence="8">
    <location>
        <begin position="250"/>
        <end position="268"/>
    </location>
</feature>